<name>A0AAV9EQL3_ACOCL</name>
<accession>A0AAV9EQL3</accession>
<keyword evidence="1" id="KW-1133">Transmembrane helix</keyword>
<reference evidence="2" key="1">
    <citation type="journal article" date="2023" name="Nat. Commun.">
        <title>Diploid and tetraploid genomes of Acorus and the evolution of monocots.</title>
        <authorList>
            <person name="Ma L."/>
            <person name="Liu K.W."/>
            <person name="Li Z."/>
            <person name="Hsiao Y.Y."/>
            <person name="Qi Y."/>
            <person name="Fu T."/>
            <person name="Tang G.D."/>
            <person name="Zhang D."/>
            <person name="Sun W.H."/>
            <person name="Liu D.K."/>
            <person name="Li Y."/>
            <person name="Chen G.Z."/>
            <person name="Liu X.D."/>
            <person name="Liao X.Y."/>
            <person name="Jiang Y.T."/>
            <person name="Yu X."/>
            <person name="Hao Y."/>
            <person name="Huang J."/>
            <person name="Zhao X.W."/>
            <person name="Ke S."/>
            <person name="Chen Y.Y."/>
            <person name="Wu W.L."/>
            <person name="Hsu J.L."/>
            <person name="Lin Y.F."/>
            <person name="Huang M.D."/>
            <person name="Li C.Y."/>
            <person name="Huang L."/>
            <person name="Wang Z.W."/>
            <person name="Zhao X."/>
            <person name="Zhong W.Y."/>
            <person name="Peng D.H."/>
            <person name="Ahmad S."/>
            <person name="Lan S."/>
            <person name="Zhang J.S."/>
            <person name="Tsai W.C."/>
            <person name="Van de Peer Y."/>
            <person name="Liu Z.J."/>
        </authorList>
    </citation>
    <scope>NUCLEOTIDE SEQUENCE</scope>
    <source>
        <strain evidence="2">CP</strain>
    </source>
</reference>
<evidence type="ECO:0000313" key="2">
    <source>
        <dbReference type="EMBL" id="KAK1314437.1"/>
    </source>
</evidence>
<keyword evidence="1" id="KW-0812">Transmembrane</keyword>
<protein>
    <submittedName>
        <fullName evidence="2">Uncharacterized protein</fullName>
    </submittedName>
</protein>
<comment type="caution">
    <text evidence="2">The sequence shown here is derived from an EMBL/GenBank/DDBJ whole genome shotgun (WGS) entry which is preliminary data.</text>
</comment>
<proteinExistence type="predicted"/>
<keyword evidence="1" id="KW-0472">Membrane</keyword>
<dbReference type="Proteomes" id="UP001180020">
    <property type="component" value="Unassembled WGS sequence"/>
</dbReference>
<feature type="transmembrane region" description="Helical" evidence="1">
    <location>
        <begin position="36"/>
        <end position="53"/>
    </location>
</feature>
<dbReference type="EMBL" id="JAUJYO010000006">
    <property type="protein sequence ID" value="KAK1314437.1"/>
    <property type="molecule type" value="Genomic_DNA"/>
</dbReference>
<evidence type="ECO:0000313" key="3">
    <source>
        <dbReference type="Proteomes" id="UP001180020"/>
    </source>
</evidence>
<keyword evidence="3" id="KW-1185">Reference proteome</keyword>
<sequence length="104" mass="11858">MGRGVSPLIEWGEGLKDRRSNTARAIFDLESTYRSLLIHIISARIVTIWYLMLERKRNAKGGRRGAMEKVPREVQRSGAVAEERNMKVTDCGYWVSMKGDEMGL</sequence>
<dbReference type="AlphaFoldDB" id="A0AAV9EQL3"/>
<gene>
    <name evidence="2" type="ORF">QJS10_CPA06g02583</name>
</gene>
<organism evidence="2 3">
    <name type="scientific">Acorus calamus</name>
    <name type="common">Sweet flag</name>
    <dbReference type="NCBI Taxonomy" id="4465"/>
    <lineage>
        <taxon>Eukaryota</taxon>
        <taxon>Viridiplantae</taxon>
        <taxon>Streptophyta</taxon>
        <taxon>Embryophyta</taxon>
        <taxon>Tracheophyta</taxon>
        <taxon>Spermatophyta</taxon>
        <taxon>Magnoliopsida</taxon>
        <taxon>Liliopsida</taxon>
        <taxon>Acoraceae</taxon>
        <taxon>Acorus</taxon>
    </lineage>
</organism>
<reference evidence="2" key="2">
    <citation type="submission" date="2023-06" db="EMBL/GenBank/DDBJ databases">
        <authorList>
            <person name="Ma L."/>
            <person name="Liu K.-W."/>
            <person name="Li Z."/>
            <person name="Hsiao Y.-Y."/>
            <person name="Qi Y."/>
            <person name="Fu T."/>
            <person name="Tang G."/>
            <person name="Zhang D."/>
            <person name="Sun W.-H."/>
            <person name="Liu D.-K."/>
            <person name="Li Y."/>
            <person name="Chen G.-Z."/>
            <person name="Liu X.-D."/>
            <person name="Liao X.-Y."/>
            <person name="Jiang Y.-T."/>
            <person name="Yu X."/>
            <person name="Hao Y."/>
            <person name="Huang J."/>
            <person name="Zhao X.-W."/>
            <person name="Ke S."/>
            <person name="Chen Y.-Y."/>
            <person name="Wu W.-L."/>
            <person name="Hsu J.-L."/>
            <person name="Lin Y.-F."/>
            <person name="Huang M.-D."/>
            <person name="Li C.-Y."/>
            <person name="Huang L."/>
            <person name="Wang Z.-W."/>
            <person name="Zhao X."/>
            <person name="Zhong W.-Y."/>
            <person name="Peng D.-H."/>
            <person name="Ahmad S."/>
            <person name="Lan S."/>
            <person name="Zhang J.-S."/>
            <person name="Tsai W.-C."/>
            <person name="Van De Peer Y."/>
            <person name="Liu Z.-J."/>
        </authorList>
    </citation>
    <scope>NUCLEOTIDE SEQUENCE</scope>
    <source>
        <strain evidence="2">CP</strain>
        <tissue evidence="2">Leaves</tissue>
    </source>
</reference>
<evidence type="ECO:0000256" key="1">
    <source>
        <dbReference type="SAM" id="Phobius"/>
    </source>
</evidence>